<comment type="similarity">
    <text evidence="2 9">Belongs to the alanine or glycine:cation symporter (AGCS) (TC 2.A.25) family.</text>
</comment>
<feature type="transmembrane region" description="Helical" evidence="9">
    <location>
        <begin position="205"/>
        <end position="226"/>
    </location>
</feature>
<dbReference type="OrthoDB" id="9804874at2"/>
<evidence type="ECO:0000256" key="7">
    <source>
        <dbReference type="ARBA" id="ARBA00022989"/>
    </source>
</evidence>
<dbReference type="InterPro" id="IPR001463">
    <property type="entry name" value="Na/Ala_symport"/>
</dbReference>
<dbReference type="PROSITE" id="PS00873">
    <property type="entry name" value="NA_ALANINE_SYMP"/>
    <property type="match status" value="1"/>
</dbReference>
<evidence type="ECO:0000256" key="3">
    <source>
        <dbReference type="ARBA" id="ARBA00022448"/>
    </source>
</evidence>
<evidence type="ECO:0000256" key="2">
    <source>
        <dbReference type="ARBA" id="ARBA00009261"/>
    </source>
</evidence>
<dbReference type="Pfam" id="PF01235">
    <property type="entry name" value="Na_Ala_symp"/>
    <property type="match status" value="1"/>
</dbReference>
<dbReference type="GO" id="GO:0005283">
    <property type="term" value="F:amino acid:sodium symporter activity"/>
    <property type="evidence" value="ECO:0007669"/>
    <property type="project" value="InterPro"/>
</dbReference>
<organism evidence="10 11">
    <name type="scientific">Scopulibacillus darangshiensis</name>
    <dbReference type="NCBI Taxonomy" id="442528"/>
    <lineage>
        <taxon>Bacteria</taxon>
        <taxon>Bacillati</taxon>
        <taxon>Bacillota</taxon>
        <taxon>Bacilli</taxon>
        <taxon>Bacillales</taxon>
        <taxon>Sporolactobacillaceae</taxon>
        <taxon>Scopulibacillus</taxon>
    </lineage>
</organism>
<evidence type="ECO:0000313" key="10">
    <source>
        <dbReference type="EMBL" id="TCP28692.1"/>
    </source>
</evidence>
<comment type="subcellular location">
    <subcellularLocation>
        <location evidence="1 9">Cell membrane</location>
        <topology evidence="1 9">Multi-pass membrane protein</topology>
    </subcellularLocation>
</comment>
<keyword evidence="8 9" id="KW-0472">Membrane</keyword>
<dbReference type="PANTHER" id="PTHR30330:SF1">
    <property type="entry name" value="AMINO-ACID CARRIER PROTEIN ALST"/>
    <property type="match status" value="1"/>
</dbReference>
<feature type="transmembrane region" description="Helical" evidence="9">
    <location>
        <begin position="383"/>
        <end position="404"/>
    </location>
</feature>
<gene>
    <name evidence="10" type="ORF">EV207_1162</name>
</gene>
<dbReference type="AlphaFoldDB" id="A0A4R2P249"/>
<keyword evidence="4 9" id="KW-1003">Cell membrane</keyword>
<keyword evidence="6 9" id="KW-0769">Symport</keyword>
<accession>A0A4R2P249</accession>
<dbReference type="GO" id="GO:0005886">
    <property type="term" value="C:plasma membrane"/>
    <property type="evidence" value="ECO:0007669"/>
    <property type="project" value="UniProtKB-SubCell"/>
</dbReference>
<feature type="transmembrane region" description="Helical" evidence="9">
    <location>
        <begin position="181"/>
        <end position="199"/>
    </location>
</feature>
<dbReference type="EMBL" id="SLXK01000016">
    <property type="protein sequence ID" value="TCP28692.1"/>
    <property type="molecule type" value="Genomic_DNA"/>
</dbReference>
<sequence>MDALTSVLGVINDKLYSNVLIILLIGLGIYFTIRTRFVQFRLFGEMFRVIKDETSADKSGVSSFQAWTISTASRVGTGNMAGVALAISTGGPGAVFWMWLIALIGGATSFIESTLAQVYKVKNGDTFRGGPSYYMEKALNAKWMAVLFSVLITVTYGLIFNAVQTNTITVAFKQSFGVNRLLLGIILAIVTALIIFGGLKRIANFTGIIVPFMAIIYVAVALVTLIMNVTEIPNIIALIFENAFGIKEIVGGGLGAAIMNGVKRGLFSNEAGMGSAPNAAATANVSHPAKQGLVQTLSVFTDTLLICSATAFMILISGEWVNSSISDGINLTQNAMNTLIGSWGGPFVGLSILLFAFSSVVGNYYYGESNIQFHTNGKTLLNIYRVAVVLMVIFGAVIAVPVVWSLADLFMALMAITNLVAITLLGKIAYAVLKDYMDQKKQGKDPVFRASSIPWLKNVECWGDPKKETQAKE</sequence>
<feature type="transmembrane region" description="Helical" evidence="9">
    <location>
        <begin position="299"/>
        <end position="320"/>
    </location>
</feature>
<evidence type="ECO:0000256" key="1">
    <source>
        <dbReference type="ARBA" id="ARBA00004651"/>
    </source>
</evidence>
<keyword evidence="7 9" id="KW-1133">Transmembrane helix</keyword>
<evidence type="ECO:0000256" key="4">
    <source>
        <dbReference type="ARBA" id="ARBA00022475"/>
    </source>
</evidence>
<proteinExistence type="inferred from homology"/>
<comment type="caution">
    <text evidence="10">The sequence shown here is derived from an EMBL/GenBank/DDBJ whole genome shotgun (WGS) entry which is preliminary data.</text>
</comment>
<dbReference type="PANTHER" id="PTHR30330">
    <property type="entry name" value="AGSS FAMILY TRANSPORTER, SODIUM-ALANINE"/>
    <property type="match status" value="1"/>
</dbReference>
<dbReference type="Proteomes" id="UP000295416">
    <property type="component" value="Unassembled WGS sequence"/>
</dbReference>
<evidence type="ECO:0000256" key="5">
    <source>
        <dbReference type="ARBA" id="ARBA00022692"/>
    </source>
</evidence>
<keyword evidence="3 9" id="KW-0813">Transport</keyword>
<dbReference type="FunFam" id="1.20.1740.10:FF:000004">
    <property type="entry name" value="Sodium:alanine symporter family protein"/>
    <property type="match status" value="1"/>
</dbReference>
<keyword evidence="11" id="KW-1185">Reference proteome</keyword>
<reference evidence="10 11" key="1">
    <citation type="submission" date="2019-03" db="EMBL/GenBank/DDBJ databases">
        <title>Genomic Encyclopedia of Type Strains, Phase IV (KMG-IV): sequencing the most valuable type-strain genomes for metagenomic binning, comparative biology and taxonomic classification.</title>
        <authorList>
            <person name="Goeker M."/>
        </authorList>
    </citation>
    <scope>NUCLEOTIDE SEQUENCE [LARGE SCALE GENOMIC DNA]</scope>
    <source>
        <strain evidence="10 11">DSM 19377</strain>
    </source>
</reference>
<dbReference type="NCBIfam" id="TIGR00835">
    <property type="entry name" value="agcS"/>
    <property type="match status" value="1"/>
</dbReference>
<dbReference type="RefSeq" id="WP_132746364.1">
    <property type="nucleotide sequence ID" value="NZ_SLXK01000016.1"/>
</dbReference>
<feature type="transmembrane region" description="Helical" evidence="9">
    <location>
        <begin position="139"/>
        <end position="160"/>
    </location>
</feature>
<evidence type="ECO:0000313" key="11">
    <source>
        <dbReference type="Proteomes" id="UP000295416"/>
    </source>
</evidence>
<feature type="transmembrane region" description="Helical" evidence="9">
    <location>
        <begin position="340"/>
        <end position="362"/>
    </location>
</feature>
<feature type="transmembrane region" description="Helical" evidence="9">
    <location>
        <begin position="410"/>
        <end position="433"/>
    </location>
</feature>
<feature type="transmembrane region" description="Helical" evidence="9">
    <location>
        <begin position="15"/>
        <end position="33"/>
    </location>
</feature>
<protein>
    <submittedName>
        <fullName evidence="10">AGCS family alanine or glycine:cation symporter</fullName>
    </submittedName>
</protein>
<evidence type="ECO:0000256" key="9">
    <source>
        <dbReference type="RuleBase" id="RU363064"/>
    </source>
</evidence>
<evidence type="ECO:0000256" key="8">
    <source>
        <dbReference type="ARBA" id="ARBA00023136"/>
    </source>
</evidence>
<name>A0A4R2P249_9BACL</name>
<evidence type="ECO:0000256" key="6">
    <source>
        <dbReference type="ARBA" id="ARBA00022847"/>
    </source>
</evidence>
<dbReference type="Gene3D" id="1.20.1740.10">
    <property type="entry name" value="Amino acid/polyamine transporter I"/>
    <property type="match status" value="1"/>
</dbReference>
<dbReference type="PRINTS" id="PR00175">
    <property type="entry name" value="NAALASMPORT"/>
</dbReference>
<keyword evidence="5 9" id="KW-0812">Transmembrane</keyword>